<dbReference type="EMBL" id="JAGGLD010000007">
    <property type="protein sequence ID" value="MBP2002299.1"/>
    <property type="molecule type" value="Genomic_DNA"/>
</dbReference>
<proteinExistence type="predicted"/>
<keyword evidence="3" id="KW-1185">Reference proteome</keyword>
<protein>
    <submittedName>
        <fullName evidence="2">Uncharacterized protein</fullName>
    </submittedName>
</protein>
<organism evidence="2 3">
    <name type="scientific">Paenibacillus shirakamiensis</name>
    <dbReference type="NCBI Taxonomy" id="1265935"/>
    <lineage>
        <taxon>Bacteria</taxon>
        <taxon>Bacillati</taxon>
        <taxon>Bacillota</taxon>
        <taxon>Bacilli</taxon>
        <taxon>Bacillales</taxon>
        <taxon>Paenibacillaceae</taxon>
        <taxon>Paenibacillus</taxon>
    </lineage>
</organism>
<keyword evidence="1" id="KW-0472">Membrane</keyword>
<keyword evidence="1" id="KW-0812">Transmembrane</keyword>
<evidence type="ECO:0000313" key="3">
    <source>
        <dbReference type="Proteomes" id="UP001519288"/>
    </source>
</evidence>
<evidence type="ECO:0000256" key="1">
    <source>
        <dbReference type="SAM" id="Phobius"/>
    </source>
</evidence>
<accession>A0ABS4JKQ9</accession>
<keyword evidence="1" id="KW-1133">Transmembrane helix</keyword>
<reference evidence="2 3" key="1">
    <citation type="submission" date="2021-03" db="EMBL/GenBank/DDBJ databases">
        <title>Genomic Encyclopedia of Type Strains, Phase IV (KMG-IV): sequencing the most valuable type-strain genomes for metagenomic binning, comparative biology and taxonomic classification.</title>
        <authorList>
            <person name="Goeker M."/>
        </authorList>
    </citation>
    <scope>NUCLEOTIDE SEQUENCE [LARGE SCALE GENOMIC DNA]</scope>
    <source>
        <strain evidence="2 3">DSM 26806</strain>
    </source>
</reference>
<feature type="transmembrane region" description="Helical" evidence="1">
    <location>
        <begin position="14"/>
        <end position="32"/>
    </location>
</feature>
<comment type="caution">
    <text evidence="2">The sequence shown here is derived from an EMBL/GenBank/DDBJ whole genome shotgun (WGS) entry which is preliminary data.</text>
</comment>
<name>A0ABS4JKQ9_9BACL</name>
<dbReference type="Proteomes" id="UP001519288">
    <property type="component" value="Unassembled WGS sequence"/>
</dbReference>
<evidence type="ECO:0000313" key="2">
    <source>
        <dbReference type="EMBL" id="MBP2002299.1"/>
    </source>
</evidence>
<sequence>MGGFPQLTSLFHDFFIDLVYIIMKPLVSLFGLDNAKMSKNLSCFYIVTRSEIILLKGINSVDHSHSSLLKLLNQFLNL</sequence>
<gene>
    <name evidence="2" type="ORF">J2Z69_003371</name>
</gene>